<sequence>MTQNYEHRPSLVHSLYQDLDMMINEFSNSSSSAAADDDPGFYLYPPESQQEHSHHLAARPDNNESSDDNDTVRAVCSTPSLQNATSTNTTATTRLPPSPPHEKEHHDPVERLPSQRSTNSDVPTIQGLESSNNFALFSTLANEFVRHVQELNNTRRLYCSDEYPLCFTGEEAMRIMKEIVPFDLKDGQYKEVARSLMHTSPPLITPTSYAEKSLRKNKLYTDASEIYTVIGLDEDEGQYPHGVYTPFSSCYSQTCTAGSIGCYSLSCPNRVKRTASIESDTQRPVQRTKSATSSSVASSHDTAFSKAWQASVPAAIIKDTPKKEIQRQEAIYELIYTEDNYVRDLCLLDEIYARTLRSAQCIDEGRRDAFCDNVFSNYQELLVMHKNLFRELHDYQTLCQVRSKGGFVDRIGNIMLRYVDRFMKAYTRYGPHVPVAEYLIKRETSNNILFQNFVREREKQAECRKLPFRHFLITPLSRLQRYPLLIKAILEKTPENHPDRHDLIRCDEIIRSVCTRTDDLTKETRMKLAIYEVDDNLQFKSGTPFVDLRLREKGRQLLHSGVVKRRIYMEDKEHHLYLFDHLLLITKPRDNIHYVWRRPIPLELLTVRENANGVSNTSHRSTWSSSYHSTAPLSPPVTTPPTSSTLIIRHLGNKEGDYVFHVPDAQTRNEWKTKIMDAKAAFEEAHPERKVFNIKTLSDTTFTTASGPASNGKVTCSAAFVGARGQQMVAIGTEQGVWMGAEGSSNLTKVLNTASVTQLAVLQDYHIFLVLADKVLMAYPLDALDPTSTTSSLKSRQKLPSYQLAKSVSFFQAGVCDRRVIVVVKKKKGVDSVFTALEPVCGDLRDSRNSKYLNTKTGLLSRAPSWFKSYRDFYIGAESSAIHILNKRLAIVCERGFEIISLDTLRNHPLPELDDPDFQFVQKRQDQLIPLGMFRCQSNYLLCYNEFAFLVDMKGRYIHGQPRIEWHGTPRSVAFCYPYVIGFDPNFIEVRHAETSELIQVLEGADMRILYSKSGIGASSTVIHGCMTHSFKPDYHYVFSLTPAFQSSA</sequence>
<feature type="compositionally biased region" description="Low complexity" evidence="3">
    <location>
        <begin position="615"/>
        <end position="632"/>
    </location>
</feature>
<dbReference type="InterPro" id="IPR041675">
    <property type="entry name" value="PH_5"/>
</dbReference>
<dbReference type="InterPro" id="IPR035899">
    <property type="entry name" value="DBL_dom_sf"/>
</dbReference>
<dbReference type="InterPro" id="IPR001849">
    <property type="entry name" value="PH_domain"/>
</dbReference>
<evidence type="ECO:0000256" key="2">
    <source>
        <dbReference type="ARBA" id="ARBA00022658"/>
    </source>
</evidence>
<evidence type="ECO:0000313" key="8">
    <source>
        <dbReference type="Proteomes" id="UP001234581"/>
    </source>
</evidence>
<dbReference type="InterPro" id="IPR052233">
    <property type="entry name" value="Rho-type_GEFs"/>
</dbReference>
<evidence type="ECO:0000256" key="3">
    <source>
        <dbReference type="SAM" id="MobiDB-lite"/>
    </source>
</evidence>
<dbReference type="Gene3D" id="1.20.900.10">
    <property type="entry name" value="Dbl homology (DH) domain"/>
    <property type="match status" value="1"/>
</dbReference>
<dbReference type="SMART" id="SM00325">
    <property type="entry name" value="RhoGEF"/>
    <property type="match status" value="1"/>
</dbReference>
<evidence type="ECO:0000313" key="7">
    <source>
        <dbReference type="EMBL" id="KAJ8660733.1"/>
    </source>
</evidence>
<comment type="caution">
    <text evidence="7">The sequence shown here is derived from an EMBL/GenBank/DDBJ whole genome shotgun (WGS) entry which is preliminary data.</text>
</comment>
<organism evidence="7 8">
    <name type="scientific">Lichtheimia ornata</name>
    <dbReference type="NCBI Taxonomy" id="688661"/>
    <lineage>
        <taxon>Eukaryota</taxon>
        <taxon>Fungi</taxon>
        <taxon>Fungi incertae sedis</taxon>
        <taxon>Mucoromycota</taxon>
        <taxon>Mucoromycotina</taxon>
        <taxon>Mucoromycetes</taxon>
        <taxon>Mucorales</taxon>
        <taxon>Lichtheimiaceae</taxon>
        <taxon>Lichtheimia</taxon>
    </lineage>
</organism>
<evidence type="ECO:0000259" key="5">
    <source>
        <dbReference type="PROSITE" id="PS50010"/>
    </source>
</evidence>
<dbReference type="SMART" id="SM00233">
    <property type="entry name" value="PH"/>
    <property type="match status" value="1"/>
</dbReference>
<feature type="region of interest" description="Disordered" evidence="3">
    <location>
        <begin position="29"/>
        <end position="126"/>
    </location>
</feature>
<reference evidence="7 8" key="1">
    <citation type="submission" date="2023-03" db="EMBL/GenBank/DDBJ databases">
        <title>Genome sequence of Lichtheimia ornata CBS 291.66.</title>
        <authorList>
            <person name="Mohabir J.T."/>
            <person name="Shea T.P."/>
            <person name="Kurbessoian T."/>
            <person name="Berby B."/>
            <person name="Fontaine J."/>
            <person name="Livny J."/>
            <person name="Gnirke A."/>
            <person name="Stajich J.E."/>
            <person name="Cuomo C.A."/>
        </authorList>
    </citation>
    <scope>NUCLEOTIDE SEQUENCE [LARGE SCALE GENOMIC DNA]</scope>
    <source>
        <strain evidence="7">CBS 291.66</strain>
    </source>
</reference>
<evidence type="ECO:0000259" key="6">
    <source>
        <dbReference type="PROSITE" id="PS50219"/>
    </source>
</evidence>
<dbReference type="EMBL" id="JARTCD010000011">
    <property type="protein sequence ID" value="KAJ8660733.1"/>
    <property type="molecule type" value="Genomic_DNA"/>
</dbReference>
<dbReference type="PROSITE" id="PS50219">
    <property type="entry name" value="CNH"/>
    <property type="match status" value="1"/>
</dbReference>
<feature type="region of interest" description="Disordered" evidence="3">
    <location>
        <begin position="277"/>
        <end position="297"/>
    </location>
</feature>
<dbReference type="RefSeq" id="XP_058345646.1">
    <property type="nucleotide sequence ID" value="XM_058483447.1"/>
</dbReference>
<keyword evidence="8" id="KW-1185">Reference proteome</keyword>
<dbReference type="PANTHER" id="PTHR46572:SF1">
    <property type="entry name" value="RHO1 GUANINE NUCLEOTIDE EXCHANGE FACTOR TUS1"/>
    <property type="match status" value="1"/>
</dbReference>
<proteinExistence type="predicted"/>
<evidence type="ECO:0000256" key="1">
    <source>
        <dbReference type="ARBA" id="ARBA00022553"/>
    </source>
</evidence>
<feature type="compositionally biased region" description="Low complexity" evidence="3">
    <location>
        <begin position="83"/>
        <end position="93"/>
    </location>
</feature>
<feature type="compositionally biased region" description="Polar residues" evidence="3">
    <location>
        <begin position="114"/>
        <end position="126"/>
    </location>
</feature>
<dbReference type="SUPFAM" id="SSF48065">
    <property type="entry name" value="DBL homology domain (DH-domain)"/>
    <property type="match status" value="1"/>
</dbReference>
<dbReference type="Pfam" id="PF00621">
    <property type="entry name" value="RhoGEF"/>
    <property type="match status" value="1"/>
</dbReference>
<evidence type="ECO:0000259" key="4">
    <source>
        <dbReference type="PROSITE" id="PS50003"/>
    </source>
</evidence>
<feature type="domain" description="PH" evidence="4">
    <location>
        <begin position="556"/>
        <end position="680"/>
    </location>
</feature>
<dbReference type="Pfam" id="PF15405">
    <property type="entry name" value="PH_5"/>
    <property type="match status" value="1"/>
</dbReference>
<feature type="compositionally biased region" description="Low complexity" evidence="3">
    <location>
        <begin position="288"/>
        <end position="297"/>
    </location>
</feature>
<feature type="domain" description="DH" evidence="5">
    <location>
        <begin position="326"/>
        <end position="520"/>
    </location>
</feature>
<dbReference type="Gene3D" id="2.30.29.30">
    <property type="entry name" value="Pleckstrin-homology domain (PH domain)/Phosphotyrosine-binding domain (PTB)"/>
    <property type="match status" value="1"/>
</dbReference>
<dbReference type="GO" id="GO:0005085">
    <property type="term" value="F:guanyl-nucleotide exchange factor activity"/>
    <property type="evidence" value="ECO:0007669"/>
    <property type="project" value="UniProtKB-KW"/>
</dbReference>
<feature type="region of interest" description="Disordered" evidence="3">
    <location>
        <begin position="615"/>
        <end position="642"/>
    </location>
</feature>
<dbReference type="PROSITE" id="PS50010">
    <property type="entry name" value="DH_2"/>
    <property type="match status" value="1"/>
</dbReference>
<dbReference type="Proteomes" id="UP001234581">
    <property type="component" value="Unassembled WGS sequence"/>
</dbReference>
<feature type="domain" description="CNH" evidence="6">
    <location>
        <begin position="711"/>
        <end position="1017"/>
    </location>
</feature>
<dbReference type="InterPro" id="IPR011993">
    <property type="entry name" value="PH-like_dom_sf"/>
</dbReference>
<dbReference type="InterPro" id="IPR000219">
    <property type="entry name" value="DH_dom"/>
</dbReference>
<dbReference type="SUPFAM" id="SSF50729">
    <property type="entry name" value="PH domain-like"/>
    <property type="match status" value="1"/>
</dbReference>
<feature type="compositionally biased region" description="Polar residues" evidence="3">
    <location>
        <begin position="277"/>
        <end position="287"/>
    </location>
</feature>
<gene>
    <name evidence="7" type="ORF">O0I10_003376</name>
</gene>
<name>A0AAD7V8T7_9FUNG</name>
<keyword evidence="1" id="KW-0597">Phosphoprotein</keyword>
<protein>
    <recommendedName>
        <fullName evidence="9">Rho1 guanine nucleotide exchange factor 1</fullName>
    </recommendedName>
</protein>
<feature type="compositionally biased region" description="Basic and acidic residues" evidence="3">
    <location>
        <begin position="100"/>
        <end position="110"/>
    </location>
</feature>
<dbReference type="SMART" id="SM00036">
    <property type="entry name" value="CNH"/>
    <property type="match status" value="1"/>
</dbReference>
<dbReference type="PROSITE" id="PS50003">
    <property type="entry name" value="PH_DOMAIN"/>
    <property type="match status" value="1"/>
</dbReference>
<dbReference type="GeneID" id="83210789"/>
<accession>A0AAD7V8T7</accession>
<keyword evidence="2" id="KW-0344">Guanine-nucleotide releasing factor</keyword>
<dbReference type="AlphaFoldDB" id="A0AAD7V8T7"/>
<dbReference type="InterPro" id="IPR001180">
    <property type="entry name" value="CNH_dom"/>
</dbReference>
<evidence type="ECO:0008006" key="9">
    <source>
        <dbReference type="Google" id="ProtNLM"/>
    </source>
</evidence>
<dbReference type="Pfam" id="PF00780">
    <property type="entry name" value="CNH"/>
    <property type="match status" value="1"/>
</dbReference>
<dbReference type="CDD" id="cd00160">
    <property type="entry name" value="RhoGEF"/>
    <property type="match status" value="1"/>
</dbReference>
<dbReference type="PANTHER" id="PTHR46572">
    <property type="entry name" value="RHO1 GDP-GTP EXCHANGE PROTEIN 1-RELATED"/>
    <property type="match status" value="1"/>
</dbReference>